<dbReference type="SUPFAM" id="SSF51905">
    <property type="entry name" value="FAD/NAD(P)-binding domain"/>
    <property type="match status" value="1"/>
</dbReference>
<reference evidence="3" key="1">
    <citation type="submission" date="2005-09" db="EMBL/GenBank/DDBJ databases">
        <title>Annotation of the Aspergillus terreus NIH2624 genome.</title>
        <authorList>
            <person name="Birren B.W."/>
            <person name="Lander E.S."/>
            <person name="Galagan J.E."/>
            <person name="Nusbaum C."/>
            <person name="Devon K."/>
            <person name="Henn M."/>
            <person name="Ma L.-J."/>
            <person name="Jaffe D.B."/>
            <person name="Butler J."/>
            <person name="Alvarez P."/>
            <person name="Gnerre S."/>
            <person name="Grabherr M."/>
            <person name="Kleber M."/>
            <person name="Mauceli E.W."/>
            <person name="Brockman W."/>
            <person name="Rounsley S."/>
            <person name="Young S.K."/>
            <person name="LaButti K."/>
            <person name="Pushparaj V."/>
            <person name="DeCaprio D."/>
            <person name="Crawford M."/>
            <person name="Koehrsen M."/>
            <person name="Engels R."/>
            <person name="Montgomery P."/>
            <person name="Pearson M."/>
            <person name="Howarth C."/>
            <person name="Larson L."/>
            <person name="Luoma S."/>
            <person name="White J."/>
            <person name="Alvarado L."/>
            <person name="Kodira C.D."/>
            <person name="Zeng Q."/>
            <person name="Oleary S."/>
            <person name="Yandava C."/>
            <person name="Denning D.W."/>
            <person name="Nierman W.C."/>
            <person name="Milne T."/>
            <person name="Madden K."/>
        </authorList>
    </citation>
    <scope>NUCLEOTIDE SEQUENCE [LARGE SCALE GENOMIC DNA]</scope>
    <source>
        <strain evidence="3">NIH 2624 / FGSC A1156</strain>
    </source>
</reference>
<dbReference type="InterPro" id="IPR053275">
    <property type="entry name" value="Agnestin_monoxygenase"/>
</dbReference>
<dbReference type="AlphaFoldDB" id="Q0D1Y3"/>
<feature type="domain" description="FAD/NAD(P)-binding" evidence="1">
    <location>
        <begin position="10"/>
        <end position="214"/>
    </location>
</feature>
<dbReference type="PRINTS" id="PR00368">
    <property type="entry name" value="FADPNR"/>
</dbReference>
<dbReference type="STRING" id="341663.Q0D1Y3"/>
<dbReference type="OMA" id="VEYAVGF"/>
<evidence type="ECO:0000313" key="3">
    <source>
        <dbReference type="Proteomes" id="UP000007963"/>
    </source>
</evidence>
<dbReference type="VEuPathDB" id="FungiDB:ATEG_00051"/>
<sequence>MSPPQKCAAVVVGAGPAGLAVMGNLLEKQLGGKIAWVDPYFQAGRVHRKYREVPSNTKVSFFQAYATAVQPFRSVINSTRIPSPFSTMAKLDPEKTCHLHHAADVVRALTDGIVKMDQVLACRGAVTAANLAETTLQWTVRITLQDHREIEVLTPRLILCTGASPTELPIPTLDDNHHIERLDLDVVLKPSDLVSYLPRDMPQTIAVVGASHSAILALLNLVELARTTHPHLRIKWFTRHALRYAEYKDGWILRDNTGLKGQAADFARQQLEDAMLPHSEAGRFITKIDCGNGQEPAQYRRHLPSCSHLVQAVGFTRDPLPELSVNGCALDPVFDPVSGGFHDGRGRAVSGLYGAGIAFPERVVDPYGNVESAVGFFKFMKFIRRVSPQWVALQ</sequence>
<accession>Q0D1Y3</accession>
<name>Q0D1Y3_ASPTN</name>
<protein>
    <recommendedName>
        <fullName evidence="1">FAD/NAD(P)-binding domain-containing protein</fullName>
    </recommendedName>
</protein>
<dbReference type="Gene3D" id="3.50.50.60">
    <property type="entry name" value="FAD/NAD(P)-binding domain"/>
    <property type="match status" value="1"/>
</dbReference>
<dbReference type="Pfam" id="PF07992">
    <property type="entry name" value="Pyr_redox_2"/>
    <property type="match status" value="1"/>
</dbReference>
<dbReference type="HOGENOM" id="CLU_033663_1_0_1"/>
<dbReference type="RefSeq" id="XP_001210137.1">
    <property type="nucleotide sequence ID" value="XM_001210137.1"/>
</dbReference>
<dbReference type="GeneID" id="4354807"/>
<dbReference type="eggNOG" id="ENOG502RXKM">
    <property type="taxonomic scope" value="Eukaryota"/>
</dbReference>
<evidence type="ECO:0000259" key="1">
    <source>
        <dbReference type="Pfam" id="PF07992"/>
    </source>
</evidence>
<dbReference type="Proteomes" id="UP000007963">
    <property type="component" value="Unassembled WGS sequence"/>
</dbReference>
<dbReference type="GO" id="GO:0016491">
    <property type="term" value="F:oxidoreductase activity"/>
    <property type="evidence" value="ECO:0007669"/>
    <property type="project" value="InterPro"/>
</dbReference>
<evidence type="ECO:0000313" key="2">
    <source>
        <dbReference type="EMBL" id="EAU38697.1"/>
    </source>
</evidence>
<gene>
    <name evidence="2" type="ORF">ATEG_00051</name>
</gene>
<dbReference type="PANTHER" id="PTHR38688">
    <property type="entry name" value="PYR_REDOX_2 DOMAIN-CONTAINING PROTEIN"/>
    <property type="match status" value="1"/>
</dbReference>
<dbReference type="EMBL" id="CH476594">
    <property type="protein sequence ID" value="EAU38697.1"/>
    <property type="molecule type" value="Genomic_DNA"/>
</dbReference>
<organism evidence="2 3">
    <name type="scientific">Aspergillus terreus (strain NIH 2624 / FGSC A1156)</name>
    <dbReference type="NCBI Taxonomy" id="341663"/>
    <lineage>
        <taxon>Eukaryota</taxon>
        <taxon>Fungi</taxon>
        <taxon>Dikarya</taxon>
        <taxon>Ascomycota</taxon>
        <taxon>Pezizomycotina</taxon>
        <taxon>Eurotiomycetes</taxon>
        <taxon>Eurotiomycetidae</taxon>
        <taxon>Eurotiales</taxon>
        <taxon>Aspergillaceae</taxon>
        <taxon>Aspergillus</taxon>
        <taxon>Aspergillus subgen. Circumdati</taxon>
    </lineage>
</organism>
<dbReference type="InterPro" id="IPR036188">
    <property type="entry name" value="FAD/NAD-bd_sf"/>
</dbReference>
<dbReference type="PANTHER" id="PTHR38688:SF1">
    <property type="entry name" value="FAD_NAD(P)-BINDING DOMAIN-CONTAINING PROTEIN"/>
    <property type="match status" value="1"/>
</dbReference>
<dbReference type="OrthoDB" id="432536at2759"/>
<proteinExistence type="predicted"/>
<dbReference type="InterPro" id="IPR023753">
    <property type="entry name" value="FAD/NAD-binding_dom"/>
</dbReference>